<reference evidence="1 2" key="1">
    <citation type="submission" date="2018-11" db="EMBL/GenBank/DDBJ databases">
        <authorList>
            <consortium name="Pathogen Informatics"/>
        </authorList>
    </citation>
    <scope>NUCLEOTIDE SEQUENCE [LARGE SCALE GENOMIC DNA]</scope>
</reference>
<accession>A0A183GDM5</accession>
<organism evidence="2 3">
    <name type="scientific">Heligmosomoides polygyrus</name>
    <name type="common">Parasitic roundworm</name>
    <dbReference type="NCBI Taxonomy" id="6339"/>
    <lineage>
        <taxon>Eukaryota</taxon>
        <taxon>Metazoa</taxon>
        <taxon>Ecdysozoa</taxon>
        <taxon>Nematoda</taxon>
        <taxon>Chromadorea</taxon>
        <taxon>Rhabditida</taxon>
        <taxon>Rhabditina</taxon>
        <taxon>Rhabditomorpha</taxon>
        <taxon>Strongyloidea</taxon>
        <taxon>Heligmosomidae</taxon>
        <taxon>Heligmosomoides</taxon>
    </lineage>
</organism>
<sequence>MFQPSAFPVVLVTPEDASFDSCIVGDENHLNLSLSAPCPLIPRAGFKGDVSKTTVAATATTSCFQYESSCSVVLDESGIKNLGCVPCYWKERIEAMCYPSVNEGLHHCCCRTPNCNKRDGVLETSLGKGFDLTWNFKLRPGHWKELGMLVTNIDVTS</sequence>
<evidence type="ECO:0000313" key="2">
    <source>
        <dbReference type="Proteomes" id="UP000050761"/>
    </source>
</evidence>
<gene>
    <name evidence="1" type="ORF">HPBE_LOCUS20358</name>
</gene>
<name>A0A183GDM5_HELPZ</name>
<proteinExistence type="predicted"/>
<dbReference type="WBParaSite" id="HPBE_0002035901-mRNA-1">
    <property type="protein sequence ID" value="HPBE_0002035901-mRNA-1"/>
    <property type="gene ID" value="HPBE_0002035901"/>
</dbReference>
<evidence type="ECO:0000313" key="1">
    <source>
        <dbReference type="EMBL" id="VDP19554.1"/>
    </source>
</evidence>
<accession>A0A3P8CJD5</accession>
<reference evidence="3" key="2">
    <citation type="submission" date="2019-09" db="UniProtKB">
        <authorList>
            <consortium name="WormBaseParasite"/>
        </authorList>
    </citation>
    <scope>IDENTIFICATION</scope>
</reference>
<evidence type="ECO:0000313" key="3">
    <source>
        <dbReference type="WBParaSite" id="HPBE_0002035901-mRNA-1"/>
    </source>
</evidence>
<dbReference type="EMBL" id="UZAH01032083">
    <property type="protein sequence ID" value="VDP19554.1"/>
    <property type="molecule type" value="Genomic_DNA"/>
</dbReference>
<dbReference type="Proteomes" id="UP000050761">
    <property type="component" value="Unassembled WGS sequence"/>
</dbReference>
<dbReference type="AlphaFoldDB" id="A0A183GDM5"/>
<protein>
    <submittedName>
        <fullName evidence="3">UPAR/Ly6 domain-containing protein</fullName>
    </submittedName>
</protein>
<dbReference type="OrthoDB" id="5856625at2759"/>
<keyword evidence="2" id="KW-1185">Reference proteome</keyword>